<dbReference type="CDD" id="cd01949">
    <property type="entry name" value="GGDEF"/>
    <property type="match status" value="1"/>
</dbReference>
<dbReference type="PANTHER" id="PTHR45138:SF9">
    <property type="entry name" value="DIGUANYLATE CYCLASE DGCM-RELATED"/>
    <property type="match status" value="1"/>
</dbReference>
<name>A0ABS8DS53_9GAMM</name>
<dbReference type="InterPro" id="IPR029787">
    <property type="entry name" value="Nucleotide_cyclase"/>
</dbReference>
<dbReference type="InterPro" id="IPR000160">
    <property type="entry name" value="GGDEF_dom"/>
</dbReference>
<dbReference type="SUPFAM" id="SSF55073">
    <property type="entry name" value="Nucleotide cyclase"/>
    <property type="match status" value="1"/>
</dbReference>
<dbReference type="PROSITE" id="PS51833">
    <property type="entry name" value="HDOD"/>
    <property type="match status" value="1"/>
</dbReference>
<dbReference type="InterPro" id="IPR013976">
    <property type="entry name" value="HDOD"/>
</dbReference>
<evidence type="ECO:0000256" key="1">
    <source>
        <dbReference type="ARBA" id="ARBA00012528"/>
    </source>
</evidence>
<dbReference type="InterPro" id="IPR050469">
    <property type="entry name" value="Diguanylate_Cyclase"/>
</dbReference>
<accession>A0ABS8DS53</accession>
<dbReference type="NCBIfam" id="TIGR00254">
    <property type="entry name" value="GGDEF"/>
    <property type="match status" value="1"/>
</dbReference>
<keyword evidence="6" id="KW-1185">Reference proteome</keyword>
<feature type="domain" description="HDOD" evidence="4">
    <location>
        <begin position="33"/>
        <end position="225"/>
    </location>
</feature>
<dbReference type="Gene3D" id="1.10.3210.10">
    <property type="entry name" value="Hypothetical protein af1432"/>
    <property type="match status" value="1"/>
</dbReference>
<dbReference type="PROSITE" id="PS50887">
    <property type="entry name" value="GGDEF"/>
    <property type="match status" value="1"/>
</dbReference>
<dbReference type="Gene3D" id="3.30.70.270">
    <property type="match status" value="1"/>
</dbReference>
<reference evidence="5 6" key="1">
    <citation type="journal article" date="2021" name="Sci. Rep.">
        <title>Genome analysis of a halophilic bacterium Halomonas malpeensis YU-PRIM-29(T) reveals its exopolysaccharide and pigment producing capabilities.</title>
        <authorList>
            <person name="Athmika"/>
            <person name="Ghate S.D."/>
            <person name="Arun A.B."/>
            <person name="Rao S.S."/>
            <person name="Kumar S.T.A."/>
            <person name="Kandiyil M.K."/>
            <person name="Saptami K."/>
            <person name="Rekha P.D."/>
        </authorList>
    </citation>
    <scope>NUCLEOTIDE SEQUENCE [LARGE SCALE GENOMIC DNA]</scope>
    <source>
        <strain evidence="6">prim 29</strain>
    </source>
</reference>
<protein>
    <recommendedName>
        <fullName evidence="1">diguanylate cyclase</fullName>
        <ecNumber evidence="1">2.7.7.65</ecNumber>
    </recommendedName>
</protein>
<evidence type="ECO:0000313" key="6">
    <source>
        <dbReference type="Proteomes" id="UP001319882"/>
    </source>
</evidence>
<comment type="caution">
    <text evidence="5">The sequence shown here is derived from an EMBL/GenBank/DDBJ whole genome shotgun (WGS) entry which is preliminary data.</text>
</comment>
<dbReference type="EMBL" id="WHVL01000003">
    <property type="protein sequence ID" value="MCB8889157.1"/>
    <property type="molecule type" value="Genomic_DNA"/>
</dbReference>
<dbReference type="Proteomes" id="UP001319882">
    <property type="component" value="Unassembled WGS sequence"/>
</dbReference>
<sequence length="509" mass="55481">MTSLSAVNNTLYDTLTAKLPPMLAKSLARAPSLPSLPAVALEVLEVARSPDASLQDYASVIEHDPALTARLIGAANSAHHLNAAGSACTGLEATQRLGTDATIATVLSFTLLKDIEANETAVPIWQRAIAAAAIASQLAQKLCPDRLGYVFTVALLQDIGVLALQMTFPAQAQALYERHDQSHMQLAQNERHHFGCDHTLVGAWIAARWGLPESLVHAINESHDSVFTDDNVAVCVRLSGPLADAWLSANPARAFSTLLYELSVSNTEHVVILEALFYAMHRQIALLSDLLKLAIPLPLDSVEVLTEAKQLLYQHALVLGARLQAQQETLEALESRHGQLLERSRIDPLTGLANRAWLEEQLHEHFARCRLEKRAMTVVFIDLDHFKALNDEHGHGTGDEVLQCFGQALSSLVRATDVAGRYGGEEFLIILPDETAESARQLAQRIMTLLDREPMARSEFGPLYISVSIGIACLEDGMFASEHELIAAADQSMYHIKRSGRSGVAVYGH</sequence>
<dbReference type="Pfam" id="PF00990">
    <property type="entry name" value="GGDEF"/>
    <property type="match status" value="1"/>
</dbReference>
<proteinExistence type="predicted"/>
<organism evidence="5 6">
    <name type="scientific">Vreelandella malpeensis</name>
    <dbReference type="NCBI Taxonomy" id="1172368"/>
    <lineage>
        <taxon>Bacteria</taxon>
        <taxon>Pseudomonadati</taxon>
        <taxon>Pseudomonadota</taxon>
        <taxon>Gammaproteobacteria</taxon>
        <taxon>Oceanospirillales</taxon>
        <taxon>Halomonadaceae</taxon>
        <taxon>Vreelandella</taxon>
    </lineage>
</organism>
<dbReference type="SUPFAM" id="SSF109604">
    <property type="entry name" value="HD-domain/PDEase-like"/>
    <property type="match status" value="1"/>
</dbReference>
<comment type="catalytic activity">
    <reaction evidence="2">
        <text>2 GTP = 3',3'-c-di-GMP + 2 diphosphate</text>
        <dbReference type="Rhea" id="RHEA:24898"/>
        <dbReference type="ChEBI" id="CHEBI:33019"/>
        <dbReference type="ChEBI" id="CHEBI:37565"/>
        <dbReference type="ChEBI" id="CHEBI:58805"/>
        <dbReference type="EC" id="2.7.7.65"/>
    </reaction>
</comment>
<dbReference type="PANTHER" id="PTHR45138">
    <property type="entry name" value="REGULATORY COMPONENTS OF SENSORY TRANSDUCTION SYSTEM"/>
    <property type="match status" value="1"/>
</dbReference>
<dbReference type="SMART" id="SM00267">
    <property type="entry name" value="GGDEF"/>
    <property type="match status" value="1"/>
</dbReference>
<dbReference type="Pfam" id="PF08668">
    <property type="entry name" value="HDOD"/>
    <property type="match status" value="1"/>
</dbReference>
<evidence type="ECO:0000256" key="2">
    <source>
        <dbReference type="ARBA" id="ARBA00034247"/>
    </source>
</evidence>
<dbReference type="RefSeq" id="WP_227389832.1">
    <property type="nucleotide sequence ID" value="NZ_JBHSCJ010000004.1"/>
</dbReference>
<evidence type="ECO:0000259" key="4">
    <source>
        <dbReference type="PROSITE" id="PS51833"/>
    </source>
</evidence>
<evidence type="ECO:0000313" key="5">
    <source>
        <dbReference type="EMBL" id="MCB8889157.1"/>
    </source>
</evidence>
<evidence type="ECO:0000259" key="3">
    <source>
        <dbReference type="PROSITE" id="PS50887"/>
    </source>
</evidence>
<dbReference type="InterPro" id="IPR043128">
    <property type="entry name" value="Rev_trsase/Diguanyl_cyclase"/>
</dbReference>
<gene>
    <name evidence="5" type="ORF">GEV37_08550</name>
</gene>
<feature type="domain" description="GGDEF" evidence="3">
    <location>
        <begin position="374"/>
        <end position="509"/>
    </location>
</feature>
<dbReference type="EC" id="2.7.7.65" evidence="1"/>